<evidence type="ECO:0000313" key="5">
    <source>
        <dbReference type="WBParaSite" id="NBR_0001327401-mRNA-1"/>
    </source>
</evidence>
<comment type="similarity">
    <text evidence="1">Belongs to the metallo-dependent hydrolases superfamily. TatD-type hydrolase family.</text>
</comment>
<proteinExistence type="inferred from homology"/>
<dbReference type="WBParaSite" id="NBR_0001327401-mRNA-1">
    <property type="protein sequence ID" value="NBR_0001327401-mRNA-1"/>
    <property type="gene ID" value="NBR_0001327401"/>
</dbReference>
<reference evidence="3 4" key="2">
    <citation type="submission" date="2018-11" db="EMBL/GenBank/DDBJ databases">
        <authorList>
            <consortium name="Pathogen Informatics"/>
        </authorList>
    </citation>
    <scope>NUCLEOTIDE SEQUENCE [LARGE SCALE GENOMIC DNA]</scope>
</reference>
<dbReference type="Pfam" id="PF01026">
    <property type="entry name" value="TatD_DNase"/>
    <property type="match status" value="1"/>
</dbReference>
<evidence type="ECO:0000256" key="2">
    <source>
        <dbReference type="SAM" id="MobiDB-lite"/>
    </source>
</evidence>
<evidence type="ECO:0000313" key="3">
    <source>
        <dbReference type="EMBL" id="VDL76864.1"/>
    </source>
</evidence>
<name>A0A0N4YA78_NIPBR</name>
<dbReference type="GO" id="GO:0016788">
    <property type="term" value="F:hydrolase activity, acting on ester bonds"/>
    <property type="evidence" value="ECO:0007669"/>
    <property type="project" value="InterPro"/>
</dbReference>
<sequence>MLLLVADDLASLSTQFRTLSSNGQLPLTDRAQKARFMQICIAGRGGMPGVDMSTQTTIAQKTDVGQLMGTKYHIKSTQARLLSQDSQTETDQIPTREHKDTQKWEVLQKIPIHRIFLETDVPHFRPAQYHQLEGRRKTDWISFPTMAVNVAFIIARAKSMDVNDVIRATTANTQQTNRIEEITKSTQIPPGDQVSTSTFRAGVSAQAGFRRSS</sequence>
<dbReference type="Proteomes" id="UP000271162">
    <property type="component" value="Unassembled WGS sequence"/>
</dbReference>
<evidence type="ECO:0000313" key="4">
    <source>
        <dbReference type="Proteomes" id="UP000271162"/>
    </source>
</evidence>
<dbReference type="InterPro" id="IPR032466">
    <property type="entry name" value="Metal_Hydrolase"/>
</dbReference>
<dbReference type="Gene3D" id="3.20.20.140">
    <property type="entry name" value="Metal-dependent hydrolases"/>
    <property type="match status" value="1"/>
</dbReference>
<accession>A0A0N4YA78</accession>
<dbReference type="SUPFAM" id="SSF51556">
    <property type="entry name" value="Metallo-dependent hydrolases"/>
    <property type="match status" value="1"/>
</dbReference>
<dbReference type="EMBL" id="UYSL01020990">
    <property type="protein sequence ID" value="VDL76864.1"/>
    <property type="molecule type" value="Genomic_DNA"/>
</dbReference>
<protein>
    <submittedName>
        <fullName evidence="5">Nucleoprotein</fullName>
    </submittedName>
</protein>
<dbReference type="PANTHER" id="PTHR46363:SF1">
    <property type="entry name" value="DEOXYRIBONUCLEASE TATDN2-RELATED"/>
    <property type="match status" value="1"/>
</dbReference>
<feature type="region of interest" description="Disordered" evidence="2">
    <location>
        <begin position="187"/>
        <end position="213"/>
    </location>
</feature>
<keyword evidence="4" id="KW-1185">Reference proteome</keyword>
<gene>
    <name evidence="3" type="ORF">NBR_LOCUS13275</name>
</gene>
<dbReference type="PANTHER" id="PTHR46363">
    <property type="entry name" value="DEOXYRIBONUCLEASE TATDN2-RELATED"/>
    <property type="match status" value="1"/>
</dbReference>
<feature type="compositionally biased region" description="Polar residues" evidence="2">
    <location>
        <begin position="187"/>
        <end position="199"/>
    </location>
</feature>
<reference evidence="5" key="1">
    <citation type="submission" date="2017-02" db="UniProtKB">
        <authorList>
            <consortium name="WormBaseParasite"/>
        </authorList>
    </citation>
    <scope>IDENTIFICATION</scope>
</reference>
<dbReference type="InterPro" id="IPR001130">
    <property type="entry name" value="TatD-like"/>
</dbReference>
<evidence type="ECO:0000256" key="1">
    <source>
        <dbReference type="ARBA" id="ARBA00009275"/>
    </source>
</evidence>
<organism evidence="5">
    <name type="scientific">Nippostrongylus brasiliensis</name>
    <name type="common">Rat hookworm</name>
    <dbReference type="NCBI Taxonomy" id="27835"/>
    <lineage>
        <taxon>Eukaryota</taxon>
        <taxon>Metazoa</taxon>
        <taxon>Ecdysozoa</taxon>
        <taxon>Nematoda</taxon>
        <taxon>Chromadorea</taxon>
        <taxon>Rhabditida</taxon>
        <taxon>Rhabditina</taxon>
        <taxon>Rhabditomorpha</taxon>
        <taxon>Strongyloidea</taxon>
        <taxon>Heligmosomidae</taxon>
        <taxon>Nippostrongylus</taxon>
    </lineage>
</organism>
<dbReference type="AlphaFoldDB" id="A0A0N4YA78"/>